<feature type="chain" id="PRO_5012052551" description="Outer membrane lipoprotein-sorting protein" evidence="1">
    <location>
        <begin position="23"/>
        <end position="237"/>
    </location>
</feature>
<evidence type="ECO:0000256" key="1">
    <source>
        <dbReference type="SAM" id="SignalP"/>
    </source>
</evidence>
<name>A0A1T5P6X2_9BACT</name>
<keyword evidence="3" id="KW-1185">Reference proteome</keyword>
<reference evidence="2 3" key="1">
    <citation type="submission" date="2017-02" db="EMBL/GenBank/DDBJ databases">
        <authorList>
            <person name="Peterson S.W."/>
        </authorList>
    </citation>
    <scope>NUCLEOTIDE SEQUENCE [LARGE SCALE GENOMIC DNA]</scope>
    <source>
        <strain evidence="2 3">DSM 18108</strain>
    </source>
</reference>
<dbReference type="Proteomes" id="UP000190166">
    <property type="component" value="Unassembled WGS sequence"/>
</dbReference>
<protein>
    <recommendedName>
        <fullName evidence="4">Outer membrane lipoprotein-sorting protein</fullName>
    </recommendedName>
</protein>
<feature type="signal peptide" evidence="1">
    <location>
        <begin position="1"/>
        <end position="22"/>
    </location>
</feature>
<organism evidence="2 3">
    <name type="scientific">Chitinophaga ginsengisegetis</name>
    <dbReference type="NCBI Taxonomy" id="393003"/>
    <lineage>
        <taxon>Bacteria</taxon>
        <taxon>Pseudomonadati</taxon>
        <taxon>Bacteroidota</taxon>
        <taxon>Chitinophagia</taxon>
        <taxon>Chitinophagales</taxon>
        <taxon>Chitinophagaceae</taxon>
        <taxon>Chitinophaga</taxon>
    </lineage>
</organism>
<evidence type="ECO:0000313" key="3">
    <source>
        <dbReference type="Proteomes" id="UP000190166"/>
    </source>
</evidence>
<dbReference type="EMBL" id="FUZZ01000003">
    <property type="protein sequence ID" value="SKD08530.1"/>
    <property type="molecule type" value="Genomic_DNA"/>
</dbReference>
<evidence type="ECO:0008006" key="4">
    <source>
        <dbReference type="Google" id="ProtNLM"/>
    </source>
</evidence>
<sequence length="237" mass="25960">MMNTKKIALLLLVIFSGIITQAQTLTDIVNKNVAALGGPEKLKVLKSQYAEGTMEMQGMSFPFKRWVLQDKAMRLEFEAMGTTNIQVLTNAGGWVQLPVMGKTNPEDMDSATIKAMGKQLDLTGDFYRYNEKGNKLELLAPDTVNGAKLAKVKVTYTNGNATTCFVDPVTGNVLRTSNSLEIQGQQMNLVTDISNFLKTADGYSYGTAILQDPVGIKINIAKLENNVPVDESIFKKP</sequence>
<dbReference type="STRING" id="393003.SAMN05660461_4398"/>
<gene>
    <name evidence="2" type="ORF">SAMN05660461_4398</name>
</gene>
<accession>A0A1T5P6X2</accession>
<keyword evidence="1" id="KW-0732">Signal</keyword>
<evidence type="ECO:0000313" key="2">
    <source>
        <dbReference type="EMBL" id="SKD08530.1"/>
    </source>
</evidence>
<dbReference type="RefSeq" id="WP_079471655.1">
    <property type="nucleotide sequence ID" value="NZ_FUZZ01000003.1"/>
</dbReference>
<proteinExistence type="predicted"/>
<dbReference type="AlphaFoldDB" id="A0A1T5P6X2"/>